<dbReference type="RefSeq" id="WP_097073966.1">
    <property type="nucleotide sequence ID" value="NZ_OBMQ01000008.1"/>
</dbReference>
<organism evidence="1 2">
    <name type="scientific">Ureibacillus xyleni</name>
    <dbReference type="NCBI Taxonomy" id="614648"/>
    <lineage>
        <taxon>Bacteria</taxon>
        <taxon>Bacillati</taxon>
        <taxon>Bacillota</taxon>
        <taxon>Bacilli</taxon>
        <taxon>Bacillales</taxon>
        <taxon>Caryophanaceae</taxon>
        <taxon>Ureibacillus</taxon>
    </lineage>
</organism>
<proteinExistence type="predicted"/>
<keyword evidence="2" id="KW-1185">Reference proteome</keyword>
<evidence type="ECO:0000313" key="1">
    <source>
        <dbReference type="EMBL" id="SOC15024.1"/>
    </source>
</evidence>
<dbReference type="Proteomes" id="UP000219636">
    <property type="component" value="Unassembled WGS sequence"/>
</dbReference>
<dbReference type="OrthoDB" id="2664331at2"/>
<name>A0A285T1R6_9BACL</name>
<gene>
    <name evidence="1" type="ORF">SAMN05880501_10822</name>
</gene>
<dbReference type="EMBL" id="OBMQ01000008">
    <property type="protein sequence ID" value="SOC15024.1"/>
    <property type="molecule type" value="Genomic_DNA"/>
</dbReference>
<dbReference type="AlphaFoldDB" id="A0A285T1R6"/>
<protein>
    <submittedName>
        <fullName evidence="1">Uncharacterized protein</fullName>
    </submittedName>
</protein>
<evidence type="ECO:0000313" key="2">
    <source>
        <dbReference type="Proteomes" id="UP000219636"/>
    </source>
</evidence>
<sequence length="268" mass="30511">MKRCNTCKKRKCTCQKIIDILSPSDNQPPKNPTDLFGSPFNCRKQKKTRRFASPNSPLSVKELDELQACIEEVNDLLRSLGSESDPNNTRQLQLHFLDLKGVLVSAQIITDEDEEIESDSSKHHKKIINLSGRIATAGRDFLQINEVGSSTFILYRHLLSVTRVDDCDESREPEFIDVNQETRRELAFNFGQFVGKNPDLVNLFFGIRLYLFLKKYIGKDVQVHLSNECITGTLIETDEGKITVKNKLGEIELSISEILYLEVMDVKS</sequence>
<reference evidence="2" key="1">
    <citation type="submission" date="2017-08" db="EMBL/GenBank/DDBJ databases">
        <authorList>
            <person name="Varghese N."/>
            <person name="Submissions S."/>
        </authorList>
    </citation>
    <scope>NUCLEOTIDE SEQUENCE [LARGE SCALE GENOMIC DNA]</scope>
    <source>
        <strain evidence="2">JC22</strain>
    </source>
</reference>
<accession>A0A285T1R6</accession>